<protein>
    <recommendedName>
        <fullName evidence="4">Transposase</fullName>
    </recommendedName>
</protein>
<dbReference type="PANTHER" id="PTHR41317">
    <property type="entry name" value="PD-(D_E)XK NUCLEASE FAMILY TRANSPOSASE"/>
    <property type="match status" value="1"/>
</dbReference>
<sequence length="348" mass="39600">MNSSTPKEKENPIVTLRTCLKSRRDEDNTRNILAFSSGSTSMGYFGLPIAMALFDEDSVSVYVVCYIGMALFENSLGFYIAANGFAEASAIQEVEFLSTIMDPEIASDKQSIVDVLCKDSIGNRFVIEMQLARDKGFEKRAQLYAAKAYSRQLDKSGNYIDLKKVFFIAISNCNLLPEEVGYISTHNIRDIKTNGHYLKDFQFVFIELPKFTKSKVEQLESIVDRWLFFFKYAEETTDEDLKKIAEKAPIIKLAYDELDKFRWNEKDLVAYEERIMDLRKEEAILEYRLDLATEKGKKIGKEEGRTEGKIEGKIEVAKAMLANNVDVNTIVKFTGLSISEIEELSGNL</sequence>
<evidence type="ECO:0008006" key="4">
    <source>
        <dbReference type="Google" id="ProtNLM"/>
    </source>
</evidence>
<keyword evidence="1" id="KW-0472">Membrane</keyword>
<dbReference type="AlphaFoldDB" id="A0A8X7CDN1"/>
<comment type="caution">
    <text evidence="2">The sequence shown here is derived from an EMBL/GenBank/DDBJ whole genome shotgun (WGS) entry which is preliminary data.</text>
</comment>
<accession>A0A8X7CDN1</accession>
<evidence type="ECO:0000313" key="3">
    <source>
        <dbReference type="Proteomes" id="UP000886998"/>
    </source>
</evidence>
<dbReference type="PANTHER" id="PTHR41317:SF1">
    <property type="entry name" value="PD-(D_E)XK NUCLEASE FAMILY TRANSPOSASE"/>
    <property type="match status" value="1"/>
</dbReference>
<dbReference type="NCBIfam" id="TIGR01784">
    <property type="entry name" value="T_den_put_tspse"/>
    <property type="match status" value="1"/>
</dbReference>
<keyword evidence="1" id="KW-0812">Transmembrane</keyword>
<organism evidence="2 3">
    <name type="scientific">Trichonephila inaurata madagascariensis</name>
    <dbReference type="NCBI Taxonomy" id="2747483"/>
    <lineage>
        <taxon>Eukaryota</taxon>
        <taxon>Metazoa</taxon>
        <taxon>Ecdysozoa</taxon>
        <taxon>Arthropoda</taxon>
        <taxon>Chelicerata</taxon>
        <taxon>Arachnida</taxon>
        <taxon>Araneae</taxon>
        <taxon>Araneomorphae</taxon>
        <taxon>Entelegynae</taxon>
        <taxon>Araneoidea</taxon>
        <taxon>Nephilidae</taxon>
        <taxon>Trichonephila</taxon>
        <taxon>Trichonephila inaurata</taxon>
    </lineage>
</organism>
<keyword evidence="1" id="KW-1133">Transmembrane helix</keyword>
<dbReference type="Pfam" id="PF12784">
    <property type="entry name" value="PDDEXK_2"/>
    <property type="match status" value="1"/>
</dbReference>
<feature type="transmembrane region" description="Helical" evidence="1">
    <location>
        <begin position="60"/>
        <end position="82"/>
    </location>
</feature>
<gene>
    <name evidence="2" type="primary">N499_1339</name>
    <name evidence="2" type="ORF">TNIN_39341</name>
</gene>
<dbReference type="InterPro" id="IPR010106">
    <property type="entry name" value="RpnA"/>
</dbReference>
<evidence type="ECO:0000313" key="2">
    <source>
        <dbReference type="EMBL" id="GFY65433.1"/>
    </source>
</evidence>
<dbReference type="Proteomes" id="UP000886998">
    <property type="component" value="Unassembled WGS sequence"/>
</dbReference>
<feature type="transmembrane region" description="Helical" evidence="1">
    <location>
        <begin position="32"/>
        <end position="54"/>
    </location>
</feature>
<dbReference type="EMBL" id="BMAV01015538">
    <property type="protein sequence ID" value="GFY65433.1"/>
    <property type="molecule type" value="Genomic_DNA"/>
</dbReference>
<dbReference type="OrthoDB" id="6427855at2759"/>
<keyword evidence="3" id="KW-1185">Reference proteome</keyword>
<proteinExistence type="predicted"/>
<evidence type="ECO:0000256" key="1">
    <source>
        <dbReference type="SAM" id="Phobius"/>
    </source>
</evidence>
<reference evidence="2" key="1">
    <citation type="submission" date="2020-08" db="EMBL/GenBank/DDBJ databases">
        <title>Multicomponent nature underlies the extraordinary mechanical properties of spider dragline silk.</title>
        <authorList>
            <person name="Kono N."/>
            <person name="Nakamura H."/>
            <person name="Mori M."/>
            <person name="Yoshida Y."/>
            <person name="Ohtoshi R."/>
            <person name="Malay A.D."/>
            <person name="Moran D.A.P."/>
            <person name="Tomita M."/>
            <person name="Numata K."/>
            <person name="Arakawa K."/>
        </authorList>
    </citation>
    <scope>NUCLEOTIDE SEQUENCE</scope>
</reference>
<name>A0A8X7CDN1_9ARAC</name>